<accession>A0ABW8ZD31</accession>
<dbReference type="PROSITE" id="PS50885">
    <property type="entry name" value="HAMP"/>
    <property type="match status" value="1"/>
</dbReference>
<evidence type="ECO:0000256" key="1">
    <source>
        <dbReference type="ARBA" id="ARBA00022481"/>
    </source>
</evidence>
<keyword evidence="4" id="KW-0812">Transmembrane</keyword>
<proteinExistence type="inferred from homology"/>
<dbReference type="InterPro" id="IPR051310">
    <property type="entry name" value="MCP_chemotaxis"/>
</dbReference>
<dbReference type="PRINTS" id="PR00260">
    <property type="entry name" value="CHEMTRNSDUCR"/>
</dbReference>
<evidence type="ECO:0000256" key="2">
    <source>
        <dbReference type="ARBA" id="ARBA00029447"/>
    </source>
</evidence>
<dbReference type="InterPro" id="IPR004089">
    <property type="entry name" value="MCPsignal_dom"/>
</dbReference>
<comment type="caution">
    <text evidence="7">The sequence shown here is derived from an EMBL/GenBank/DDBJ whole genome shotgun (WGS) entry which is preliminary data.</text>
</comment>
<evidence type="ECO:0000259" key="6">
    <source>
        <dbReference type="PROSITE" id="PS50885"/>
    </source>
</evidence>
<dbReference type="PROSITE" id="PS50111">
    <property type="entry name" value="CHEMOTAXIS_TRANSDUC_2"/>
    <property type="match status" value="1"/>
</dbReference>
<dbReference type="CDD" id="cd06225">
    <property type="entry name" value="HAMP"/>
    <property type="match status" value="1"/>
</dbReference>
<dbReference type="InterPro" id="IPR047347">
    <property type="entry name" value="YvaQ-like_sensor"/>
</dbReference>
<evidence type="ECO:0000259" key="5">
    <source>
        <dbReference type="PROSITE" id="PS50111"/>
    </source>
</evidence>
<sequence length="535" mass="57217">MRKINNMKIGNRLRWGFAIILVISGLMTALAVWNLQMVANRMSAMMERPLSKERLSSDWFRYIETGITRTTAIAKSSDTTLAAFLMAGPMKPSAEVQEKIKTLLDTEEEHALFKNIGVQRDHYLETRDRLSQLKSAGQMEAAAAVLEKEYLPASRQFAQSVQQLLDMQRNQIDAIKLSIEETAQQSRRLLILLECVAIALGLLCAQMLTRSIVLPLQSAVAIARRVAGGDLSADIIPGRKDETGQLLEALSFMNTSLRDVVGKVRSSISNIAIASGEIATGNMDLSSRTEQQAASLEETASAMEELTSTVRLNADNADEAKDTATAAAAIADKGGLMVARVVDTMNEISESSRQIANIIGVIDGIAFQTNILALNAAVEAARAGEQGRGFAVVASEVRSLAQRSANAAKEIKELIGVSVSRVEAGTQLVDDAGATMHEIVVNVGRVAQIIADISVSSKEQASGIEQVGHAIALMDGVTQKNAALVEEAAAAAAAMKEEARSLAHTVEVFKLDGMAVPATSIAALPLPLLGRMRTL</sequence>
<feature type="domain" description="HAMP" evidence="6">
    <location>
        <begin position="210"/>
        <end position="262"/>
    </location>
</feature>
<keyword evidence="1" id="KW-0488">Methylation</keyword>
<dbReference type="Pfam" id="PF00015">
    <property type="entry name" value="MCPsignal"/>
    <property type="match status" value="1"/>
</dbReference>
<keyword evidence="4" id="KW-1133">Transmembrane helix</keyword>
<dbReference type="InterPro" id="IPR003660">
    <property type="entry name" value="HAMP_dom"/>
</dbReference>
<keyword evidence="4" id="KW-0472">Membrane</keyword>
<dbReference type="PANTHER" id="PTHR43531">
    <property type="entry name" value="PROTEIN ICFG"/>
    <property type="match status" value="1"/>
</dbReference>
<dbReference type="CDD" id="cd19411">
    <property type="entry name" value="MCP2201-like_sensor"/>
    <property type="match status" value="1"/>
</dbReference>
<name>A0ABW8ZD31_9BURK</name>
<comment type="similarity">
    <text evidence="2">Belongs to the methyl-accepting chemotaxis (MCP) protein family.</text>
</comment>
<protein>
    <submittedName>
        <fullName evidence="7">Methyl-accepting chemotaxis protein</fullName>
    </submittedName>
</protein>
<dbReference type="Proteomes" id="UP001629214">
    <property type="component" value="Unassembled WGS sequence"/>
</dbReference>
<dbReference type="Gene3D" id="1.10.287.950">
    <property type="entry name" value="Methyl-accepting chemotaxis protein"/>
    <property type="match status" value="1"/>
</dbReference>
<dbReference type="CDD" id="cd11386">
    <property type="entry name" value="MCP_signal"/>
    <property type="match status" value="1"/>
</dbReference>
<evidence type="ECO:0000313" key="8">
    <source>
        <dbReference type="Proteomes" id="UP001629214"/>
    </source>
</evidence>
<dbReference type="InterPro" id="IPR024478">
    <property type="entry name" value="HlyB_4HB_MCP"/>
</dbReference>
<dbReference type="Pfam" id="PF12729">
    <property type="entry name" value="4HB_MCP_1"/>
    <property type="match status" value="1"/>
</dbReference>
<keyword evidence="3" id="KW-0807">Transducer</keyword>
<dbReference type="InterPro" id="IPR004090">
    <property type="entry name" value="Chemotax_Me-accpt_rcpt"/>
</dbReference>
<organism evidence="7 8">
    <name type="scientific">Herbaspirillum rhizosphaerae</name>
    <dbReference type="NCBI Taxonomy" id="346179"/>
    <lineage>
        <taxon>Bacteria</taxon>
        <taxon>Pseudomonadati</taxon>
        <taxon>Pseudomonadota</taxon>
        <taxon>Betaproteobacteria</taxon>
        <taxon>Burkholderiales</taxon>
        <taxon>Oxalobacteraceae</taxon>
        <taxon>Herbaspirillum</taxon>
    </lineage>
</organism>
<evidence type="ECO:0000256" key="4">
    <source>
        <dbReference type="SAM" id="Phobius"/>
    </source>
</evidence>
<dbReference type="RefSeq" id="WP_408169454.1">
    <property type="nucleotide sequence ID" value="NZ_JAQQFR010000012.1"/>
</dbReference>
<keyword evidence="8" id="KW-1185">Reference proteome</keyword>
<feature type="domain" description="Methyl-accepting transducer" evidence="5">
    <location>
        <begin position="267"/>
        <end position="496"/>
    </location>
</feature>
<feature type="transmembrane region" description="Helical" evidence="4">
    <location>
        <begin position="15"/>
        <end position="35"/>
    </location>
</feature>
<dbReference type="Pfam" id="PF00672">
    <property type="entry name" value="HAMP"/>
    <property type="match status" value="1"/>
</dbReference>
<reference evidence="7 8" key="1">
    <citation type="journal article" date="2024" name="Chem. Sci.">
        <title>Discovery of megapolipeptins by genome mining of a Burkholderiales bacteria collection.</title>
        <authorList>
            <person name="Paulo B.S."/>
            <person name="Recchia M.J.J."/>
            <person name="Lee S."/>
            <person name="Fergusson C.H."/>
            <person name="Romanowski S.B."/>
            <person name="Hernandez A."/>
            <person name="Krull N."/>
            <person name="Liu D.Y."/>
            <person name="Cavanagh H."/>
            <person name="Bos A."/>
            <person name="Gray C.A."/>
            <person name="Murphy B.T."/>
            <person name="Linington R.G."/>
            <person name="Eustaquio A.S."/>
        </authorList>
    </citation>
    <scope>NUCLEOTIDE SEQUENCE [LARGE SCALE GENOMIC DNA]</scope>
    <source>
        <strain evidence="7 8">RL21-008-BIB-B</strain>
    </source>
</reference>
<evidence type="ECO:0000256" key="3">
    <source>
        <dbReference type="PROSITE-ProRule" id="PRU00284"/>
    </source>
</evidence>
<dbReference type="SMART" id="SM00283">
    <property type="entry name" value="MA"/>
    <property type="match status" value="1"/>
</dbReference>
<dbReference type="PANTHER" id="PTHR43531:SF14">
    <property type="entry name" value="METHYL-ACCEPTING CHEMOTAXIS PROTEIN I-RELATED"/>
    <property type="match status" value="1"/>
</dbReference>
<dbReference type="SUPFAM" id="SSF58104">
    <property type="entry name" value="Methyl-accepting chemotaxis protein (MCP) signaling domain"/>
    <property type="match status" value="1"/>
</dbReference>
<dbReference type="SMART" id="SM00304">
    <property type="entry name" value="HAMP"/>
    <property type="match status" value="1"/>
</dbReference>
<evidence type="ECO:0000313" key="7">
    <source>
        <dbReference type="EMBL" id="MFL9880425.1"/>
    </source>
</evidence>
<gene>
    <name evidence="7" type="ORF">PQR63_18650</name>
</gene>
<dbReference type="EMBL" id="JAQQFR010000012">
    <property type="protein sequence ID" value="MFL9880425.1"/>
    <property type="molecule type" value="Genomic_DNA"/>
</dbReference>